<feature type="domain" description="Peptidase M20 dimerisation" evidence="3">
    <location>
        <begin position="211"/>
        <end position="310"/>
    </location>
</feature>
<evidence type="ECO:0000256" key="2">
    <source>
        <dbReference type="SAM" id="SignalP"/>
    </source>
</evidence>
<keyword evidence="5" id="KW-1185">Reference proteome</keyword>
<dbReference type="NCBIfam" id="TIGR01891">
    <property type="entry name" value="amidohydrolases"/>
    <property type="match status" value="1"/>
</dbReference>
<feature type="signal peptide" evidence="2">
    <location>
        <begin position="1"/>
        <end position="20"/>
    </location>
</feature>
<dbReference type="Pfam" id="PF07687">
    <property type="entry name" value="M20_dimer"/>
    <property type="match status" value="1"/>
</dbReference>
<dbReference type="InterPro" id="IPR036264">
    <property type="entry name" value="Bact_exopeptidase_dim_dom"/>
</dbReference>
<dbReference type="Pfam" id="PF01546">
    <property type="entry name" value="Peptidase_M20"/>
    <property type="match status" value="1"/>
</dbReference>
<dbReference type="PANTHER" id="PTHR11014">
    <property type="entry name" value="PEPTIDASE M20 FAMILY MEMBER"/>
    <property type="match status" value="1"/>
</dbReference>
<dbReference type="PANTHER" id="PTHR11014:SF63">
    <property type="entry name" value="METALLOPEPTIDASE, PUTATIVE (AFU_ORTHOLOGUE AFUA_6G09600)-RELATED"/>
    <property type="match status" value="1"/>
</dbReference>
<name>A0ABV8U8N4_9PROT</name>
<protein>
    <submittedName>
        <fullName evidence="4">Amidohydrolase</fullName>
    </submittedName>
</protein>
<evidence type="ECO:0000313" key="5">
    <source>
        <dbReference type="Proteomes" id="UP001595776"/>
    </source>
</evidence>
<dbReference type="Proteomes" id="UP001595776">
    <property type="component" value="Unassembled WGS sequence"/>
</dbReference>
<evidence type="ECO:0000259" key="3">
    <source>
        <dbReference type="Pfam" id="PF07687"/>
    </source>
</evidence>
<proteinExistence type="predicted"/>
<dbReference type="EMBL" id="JBHSCR010000003">
    <property type="protein sequence ID" value="MFC4347588.1"/>
    <property type="molecule type" value="Genomic_DNA"/>
</dbReference>
<sequence>MKKIIMGTALAACLNAPVFASDLTDAIGADYDYLKALYTHLHLNPEISLQEEKTAARIAGELRAAGFDVTENVGGFGVVGVMRNGEGPTLMIRADMDALPVAEQTGLPYASTVTTVDDKGKTVPVMHACGHDIHMTSLIGTARRLAAMKDQWSGTLVMIGQPAEERVLGAEAMIEEGLFSKFPKPDHNIALHVSAGMKAGDVGMAKGYALANVDTVDLAIKGVGGHGAYPHTTKDPVVLAAQIVVALQTLVSRETSPLDAAVVTVGSIHAGTKHNIISNSAHLQMTVRSYKDDVRKRLLDGIQRIANAQALSVGLPEDMWPTMTVSESTPATYNDPDMTGAVFDTLSDALGEDRVHVLTPVMGAEDFALYSRTEEKIPSLIFWLGGVPEADFKAAEKGEKKLPSLHSAFFAPDAEPTIKGGVEAMTTAALSLLGKKE</sequence>
<dbReference type="InterPro" id="IPR011650">
    <property type="entry name" value="Peptidase_M20_dimer"/>
</dbReference>
<dbReference type="Gene3D" id="3.40.630.10">
    <property type="entry name" value="Zn peptidases"/>
    <property type="match status" value="1"/>
</dbReference>
<dbReference type="SUPFAM" id="SSF55031">
    <property type="entry name" value="Bacterial exopeptidase dimerisation domain"/>
    <property type="match status" value="1"/>
</dbReference>
<keyword evidence="1" id="KW-0378">Hydrolase</keyword>
<dbReference type="PIRSF" id="PIRSF005962">
    <property type="entry name" value="Pept_M20D_amidohydro"/>
    <property type="match status" value="1"/>
</dbReference>
<comment type="caution">
    <text evidence="4">The sequence shown here is derived from an EMBL/GenBank/DDBJ whole genome shotgun (WGS) entry which is preliminary data.</text>
</comment>
<dbReference type="SUPFAM" id="SSF53187">
    <property type="entry name" value="Zn-dependent exopeptidases"/>
    <property type="match status" value="1"/>
</dbReference>
<feature type="chain" id="PRO_5046871029" evidence="2">
    <location>
        <begin position="21"/>
        <end position="437"/>
    </location>
</feature>
<dbReference type="InterPro" id="IPR002933">
    <property type="entry name" value="Peptidase_M20"/>
</dbReference>
<keyword evidence="2" id="KW-0732">Signal</keyword>
<dbReference type="RefSeq" id="WP_068153419.1">
    <property type="nucleotide sequence ID" value="NZ_JBHSCR010000003.1"/>
</dbReference>
<evidence type="ECO:0000313" key="4">
    <source>
        <dbReference type="EMBL" id="MFC4347588.1"/>
    </source>
</evidence>
<dbReference type="InterPro" id="IPR017439">
    <property type="entry name" value="Amidohydrolase"/>
</dbReference>
<reference evidence="5" key="1">
    <citation type="journal article" date="2019" name="Int. J. Syst. Evol. Microbiol.">
        <title>The Global Catalogue of Microorganisms (GCM) 10K type strain sequencing project: providing services to taxonomists for standard genome sequencing and annotation.</title>
        <authorList>
            <consortium name="The Broad Institute Genomics Platform"/>
            <consortium name="The Broad Institute Genome Sequencing Center for Infectious Disease"/>
            <person name="Wu L."/>
            <person name="Ma J."/>
        </authorList>
    </citation>
    <scope>NUCLEOTIDE SEQUENCE [LARGE SCALE GENOMIC DNA]</scope>
    <source>
        <strain evidence="5">CGMCC 1.15304</strain>
    </source>
</reference>
<dbReference type="Gene3D" id="3.30.70.360">
    <property type="match status" value="1"/>
</dbReference>
<organism evidence="4 5">
    <name type="scientific">Kordiimonas lipolytica</name>
    <dbReference type="NCBI Taxonomy" id="1662421"/>
    <lineage>
        <taxon>Bacteria</taxon>
        <taxon>Pseudomonadati</taxon>
        <taxon>Pseudomonadota</taxon>
        <taxon>Alphaproteobacteria</taxon>
        <taxon>Kordiimonadales</taxon>
        <taxon>Kordiimonadaceae</taxon>
        <taxon>Kordiimonas</taxon>
    </lineage>
</organism>
<gene>
    <name evidence="4" type="ORF">ACFO5Q_06990</name>
</gene>
<evidence type="ECO:0000256" key="1">
    <source>
        <dbReference type="ARBA" id="ARBA00022801"/>
    </source>
</evidence>
<accession>A0ABV8U8N4</accession>